<name>A0A8K0T970_9PEZI</name>
<feature type="region of interest" description="Disordered" evidence="1">
    <location>
        <begin position="848"/>
        <end position="875"/>
    </location>
</feature>
<dbReference type="Proteomes" id="UP000813385">
    <property type="component" value="Unassembled WGS sequence"/>
</dbReference>
<dbReference type="EMBL" id="JAGPXD010000005">
    <property type="protein sequence ID" value="KAH7353635.1"/>
    <property type="molecule type" value="Genomic_DNA"/>
</dbReference>
<evidence type="ECO:0000313" key="3">
    <source>
        <dbReference type="Proteomes" id="UP000813385"/>
    </source>
</evidence>
<feature type="region of interest" description="Disordered" evidence="1">
    <location>
        <begin position="40"/>
        <end position="59"/>
    </location>
</feature>
<accession>A0A8K0T970</accession>
<sequence>MMEPKRLSAVSALGDDAHSRRGSPSGLRALTASPRLSLMRSRRDSYETTTSGISSCSSESRASSSCVSRLTSPDECDRQRFIVWAAVLRNDCDKMSPSEKLECPLLRCRRRCESHESMLKHLYDCRLLTSGEYWCYKCERPEMFTDVNCNRCPSSQGRRRRIMSSAKNFFSSLGHKSRKEGAPSFADDVSLYDPPSLDSLDIHPQQVELSSSTEIVEIDSIELSPSQHHRLSSGPNTQAAADVHAHTTQTQTQSDDDLHRAPGSTSPLPPITDQLNMWEAGLMTSEACEPARPPSPLWYQDRTPLQLTTSSLGQSQDQQFYPNALQNIQLSHSLSLRSNGSAATTASNGISPASVYSAAWTMGSAWDTDVTSLSSGMVSPVGCLSRGGSNASRRSCFDPVPEENECISELPADIPSNTSASGLSPFVNPENLGIDQMYDPLSLSTQTLSMLPQEATALLDIPVLEQSDNNGTEEPTEAVESLITTAWKSLDSGVADLMTKMEQLAPNPLAGQLQFLGSRGIASTGLSALGQALGGQLSLSSLETVCFMYLADAFSTTLGHEQVGGMFDRSNLYSENIPPDERNAYLEIISTLWPSLKLQSPDAQLYGNLTVDFLPQTYDPSLANPYNLPAAFSKLTSISRRFLDEIEISVVLSQNHNPGNTMTPHVWSQHWANVQGNHDLGSNLTTALCDFTFNLSSQYQHSAKFTSRLGNFLNRVRQGDVPTIRKAELELIRLGRTCFTPDVYRAIYIPEIQRFCDQLYATIMPGLSSRLVYYNAGISLVSDMFSGLAGSCDASNTGLSDVLMEELVPKLPQMEGIPLDTLDFGDILYDSPDTSEASLGASVVPDVSTKPASVDRGVPDAAASESTAEPPASSSVKVAAKESCSLCGFRPKGHPKWFRGTMAKHMKNQHSAEPDKIFKCTFPGCKSEYRNRPDNLRQHQIEKGHMMNGDTARRPSKRKRVERSAGD</sequence>
<feature type="region of interest" description="Disordered" evidence="1">
    <location>
        <begin position="225"/>
        <end position="273"/>
    </location>
</feature>
<dbReference type="OrthoDB" id="5366163at2759"/>
<protein>
    <submittedName>
        <fullName evidence="2">Uncharacterized protein</fullName>
    </submittedName>
</protein>
<evidence type="ECO:0000256" key="1">
    <source>
        <dbReference type="SAM" id="MobiDB-lite"/>
    </source>
</evidence>
<feature type="compositionally biased region" description="Low complexity" evidence="1">
    <location>
        <begin position="237"/>
        <end position="253"/>
    </location>
</feature>
<dbReference type="AlphaFoldDB" id="A0A8K0T970"/>
<dbReference type="Gene3D" id="3.30.160.60">
    <property type="entry name" value="Classic Zinc Finger"/>
    <property type="match status" value="1"/>
</dbReference>
<evidence type="ECO:0000313" key="2">
    <source>
        <dbReference type="EMBL" id="KAH7353635.1"/>
    </source>
</evidence>
<keyword evidence="3" id="KW-1185">Reference proteome</keyword>
<feature type="compositionally biased region" description="Low complexity" evidence="1">
    <location>
        <begin position="861"/>
        <end position="875"/>
    </location>
</feature>
<reference evidence="2" key="1">
    <citation type="journal article" date="2021" name="Nat. Commun.">
        <title>Genetic determinants of endophytism in the Arabidopsis root mycobiome.</title>
        <authorList>
            <person name="Mesny F."/>
            <person name="Miyauchi S."/>
            <person name="Thiergart T."/>
            <person name="Pickel B."/>
            <person name="Atanasova L."/>
            <person name="Karlsson M."/>
            <person name="Huettel B."/>
            <person name="Barry K.W."/>
            <person name="Haridas S."/>
            <person name="Chen C."/>
            <person name="Bauer D."/>
            <person name="Andreopoulos W."/>
            <person name="Pangilinan J."/>
            <person name="LaButti K."/>
            <person name="Riley R."/>
            <person name="Lipzen A."/>
            <person name="Clum A."/>
            <person name="Drula E."/>
            <person name="Henrissat B."/>
            <person name="Kohler A."/>
            <person name="Grigoriev I.V."/>
            <person name="Martin F.M."/>
            <person name="Hacquard S."/>
        </authorList>
    </citation>
    <scope>NUCLEOTIDE SEQUENCE</scope>
    <source>
        <strain evidence="2">MPI-CAGE-AT-0016</strain>
    </source>
</reference>
<proteinExistence type="predicted"/>
<comment type="caution">
    <text evidence="2">The sequence shown here is derived from an EMBL/GenBank/DDBJ whole genome shotgun (WGS) entry which is preliminary data.</text>
</comment>
<feature type="compositionally biased region" description="Low complexity" evidence="1">
    <location>
        <begin position="48"/>
        <end position="59"/>
    </location>
</feature>
<gene>
    <name evidence="2" type="ORF">B0T11DRAFT_119460</name>
</gene>
<feature type="region of interest" description="Disordered" evidence="1">
    <location>
        <begin position="941"/>
        <end position="967"/>
    </location>
</feature>
<organism evidence="2 3">
    <name type="scientific">Plectosphaerella cucumerina</name>
    <dbReference type="NCBI Taxonomy" id="40658"/>
    <lineage>
        <taxon>Eukaryota</taxon>
        <taxon>Fungi</taxon>
        <taxon>Dikarya</taxon>
        <taxon>Ascomycota</taxon>
        <taxon>Pezizomycotina</taxon>
        <taxon>Sordariomycetes</taxon>
        <taxon>Hypocreomycetidae</taxon>
        <taxon>Glomerellales</taxon>
        <taxon>Plectosphaerellaceae</taxon>
        <taxon>Plectosphaerella</taxon>
    </lineage>
</organism>
<feature type="region of interest" description="Disordered" evidence="1">
    <location>
        <begin position="1"/>
        <end position="34"/>
    </location>
</feature>